<keyword evidence="2 5" id="KW-0812">Transmembrane</keyword>
<dbReference type="PROSITE" id="PS50928">
    <property type="entry name" value="ABC_TM1"/>
    <property type="match status" value="1"/>
</dbReference>
<dbReference type="PANTHER" id="PTHR43376">
    <property type="entry name" value="OLIGOPEPTIDE TRANSPORT SYSTEM PERMEASE PROTEIN"/>
    <property type="match status" value="1"/>
</dbReference>
<dbReference type="eggNOG" id="COG0601">
    <property type="taxonomic scope" value="Bacteria"/>
</dbReference>
<name>F5YAF7_LEAAZ</name>
<dbReference type="Pfam" id="PF00528">
    <property type="entry name" value="BPD_transp_1"/>
    <property type="match status" value="1"/>
</dbReference>
<feature type="transmembrane region" description="Helical" evidence="5">
    <location>
        <begin position="265"/>
        <end position="283"/>
    </location>
</feature>
<dbReference type="Gene3D" id="1.10.3720.10">
    <property type="entry name" value="MetI-like"/>
    <property type="match status" value="1"/>
</dbReference>
<dbReference type="HOGENOM" id="CLU_036879_1_0_12"/>
<dbReference type="EMBL" id="CP001841">
    <property type="protein sequence ID" value="AEF82023.1"/>
    <property type="molecule type" value="Genomic_DNA"/>
</dbReference>
<feature type="transmembrane region" description="Helical" evidence="5">
    <location>
        <begin position="114"/>
        <end position="138"/>
    </location>
</feature>
<comment type="subcellular location">
    <subcellularLocation>
        <location evidence="1 5">Cell membrane</location>
        <topology evidence="1 5">Multi-pass membrane protein</topology>
    </subcellularLocation>
</comment>
<gene>
    <name evidence="7" type="ordered locus">TREAZ_3113</name>
</gene>
<feature type="transmembrane region" description="Helical" evidence="5">
    <location>
        <begin position="199"/>
        <end position="220"/>
    </location>
</feature>
<evidence type="ECO:0000259" key="6">
    <source>
        <dbReference type="PROSITE" id="PS50928"/>
    </source>
</evidence>
<keyword evidence="8" id="KW-1185">Reference proteome</keyword>
<keyword evidence="5" id="KW-0813">Transport</keyword>
<feature type="domain" description="ABC transmembrane type-1" evidence="6">
    <location>
        <begin position="110"/>
        <end position="326"/>
    </location>
</feature>
<evidence type="ECO:0000256" key="1">
    <source>
        <dbReference type="ARBA" id="ARBA00004651"/>
    </source>
</evidence>
<dbReference type="GO" id="GO:0005886">
    <property type="term" value="C:plasma membrane"/>
    <property type="evidence" value="ECO:0007669"/>
    <property type="project" value="UniProtKB-SubCell"/>
</dbReference>
<evidence type="ECO:0000256" key="3">
    <source>
        <dbReference type="ARBA" id="ARBA00022989"/>
    </source>
</evidence>
<evidence type="ECO:0000256" key="5">
    <source>
        <dbReference type="RuleBase" id="RU363032"/>
    </source>
</evidence>
<dbReference type="RefSeq" id="WP_015712443.1">
    <property type="nucleotide sequence ID" value="NC_015577.1"/>
</dbReference>
<keyword evidence="3 5" id="KW-1133">Transmembrane helix</keyword>
<protein>
    <submittedName>
        <fullName evidence="7">ABC transporter, permease protein</fullName>
    </submittedName>
</protein>
<dbReference type="AlphaFoldDB" id="F5YAF7"/>
<accession>F5YAF7</accession>
<dbReference type="InterPro" id="IPR000515">
    <property type="entry name" value="MetI-like"/>
</dbReference>
<comment type="similarity">
    <text evidence="5">Belongs to the binding-protein-dependent transport system permease family.</text>
</comment>
<proteinExistence type="inferred from homology"/>
<feature type="transmembrane region" description="Helical" evidence="5">
    <location>
        <begin position="12"/>
        <end position="30"/>
    </location>
</feature>
<dbReference type="STRING" id="545695.TREAZ_3113"/>
<dbReference type="CDD" id="cd06261">
    <property type="entry name" value="TM_PBP2"/>
    <property type="match status" value="1"/>
</dbReference>
<dbReference type="InParanoid" id="F5YAF7"/>
<organism evidence="7 8">
    <name type="scientific">Leadbettera azotonutricia (strain ATCC BAA-888 / DSM 13862 / ZAS-9)</name>
    <name type="common">Treponema azotonutricium</name>
    <dbReference type="NCBI Taxonomy" id="545695"/>
    <lineage>
        <taxon>Bacteria</taxon>
        <taxon>Pseudomonadati</taxon>
        <taxon>Spirochaetota</taxon>
        <taxon>Spirochaetia</taxon>
        <taxon>Spirochaetales</taxon>
        <taxon>Breznakiellaceae</taxon>
        <taxon>Leadbettera</taxon>
    </lineage>
</organism>
<evidence type="ECO:0000256" key="2">
    <source>
        <dbReference type="ARBA" id="ARBA00022692"/>
    </source>
</evidence>
<reference evidence="7 8" key="2">
    <citation type="journal article" date="2011" name="ISME J.">
        <title>RNA-seq reveals cooperative metabolic interactions between two termite-gut spirochete species in co-culture.</title>
        <authorList>
            <person name="Rosenthal A.Z."/>
            <person name="Matson E.G."/>
            <person name="Eldar A."/>
            <person name="Leadbetter J.R."/>
        </authorList>
    </citation>
    <scope>NUCLEOTIDE SEQUENCE [LARGE SCALE GENOMIC DNA]</scope>
    <source>
        <strain evidence="8">ATCC BAA-888 / DSM 13862 / ZAS-9</strain>
    </source>
</reference>
<dbReference type="SUPFAM" id="SSF161098">
    <property type="entry name" value="MetI-like"/>
    <property type="match status" value="1"/>
</dbReference>
<dbReference type="GO" id="GO:0055085">
    <property type="term" value="P:transmembrane transport"/>
    <property type="evidence" value="ECO:0007669"/>
    <property type="project" value="InterPro"/>
</dbReference>
<dbReference type="Proteomes" id="UP000009222">
    <property type="component" value="Chromosome"/>
</dbReference>
<feature type="transmembrane region" description="Helical" evidence="5">
    <location>
        <begin position="159"/>
        <end position="179"/>
    </location>
</feature>
<evidence type="ECO:0000313" key="8">
    <source>
        <dbReference type="Proteomes" id="UP000009222"/>
    </source>
</evidence>
<keyword evidence="4 5" id="KW-0472">Membrane</keyword>
<evidence type="ECO:0000313" key="7">
    <source>
        <dbReference type="EMBL" id="AEF82023.1"/>
    </source>
</evidence>
<dbReference type="KEGG" id="taz:TREAZ_3113"/>
<dbReference type="InterPro" id="IPR035906">
    <property type="entry name" value="MetI-like_sf"/>
</dbReference>
<evidence type="ECO:0000256" key="4">
    <source>
        <dbReference type="ARBA" id="ARBA00023136"/>
    </source>
</evidence>
<dbReference type="OrthoDB" id="9806409at2"/>
<reference evidence="8" key="1">
    <citation type="submission" date="2009-12" db="EMBL/GenBank/DDBJ databases">
        <title>Complete sequence of Treponema azotonutricium strain ZAS-9.</title>
        <authorList>
            <person name="Tetu S.G."/>
            <person name="Matson E."/>
            <person name="Ren Q."/>
            <person name="Seshadri R."/>
            <person name="Elbourne L."/>
            <person name="Hassan K.A."/>
            <person name="Durkin A."/>
            <person name="Radune D."/>
            <person name="Mohamoud Y."/>
            <person name="Shay R."/>
            <person name="Jin S."/>
            <person name="Zhang X."/>
            <person name="Lucey K."/>
            <person name="Ballor N.R."/>
            <person name="Ottesen E."/>
            <person name="Rosenthal R."/>
            <person name="Allen A."/>
            <person name="Leadbetter J.R."/>
            <person name="Paulsen I.T."/>
        </authorList>
    </citation>
    <scope>NUCLEOTIDE SEQUENCE [LARGE SCALE GENOMIC DNA]</scope>
    <source>
        <strain evidence="8">ATCC BAA-888 / DSM 13862 / ZAS-9</strain>
    </source>
</reference>
<dbReference type="PANTHER" id="PTHR43376:SF1">
    <property type="entry name" value="OLIGOPEPTIDE TRANSPORT SYSTEM PERMEASE PROTEIN"/>
    <property type="match status" value="1"/>
</dbReference>
<sequence>MKKFLLNYVLPRIGQYIMVIFVGVTVTFIIPRLSPSDPVQAQINRTMTSGVNYTPDMLDDFRASLTALYGLEGSNWEQYLEFWGRLFRGDLGRSLSSFPTPVTELIGRSMPWTLGLLLTATIISWIVGNLLGGFSSYYPKSKLLGSIDVISQAVRPIPYYILALLLVIFFAYIWPIFPIRGAYPMGMRPSYTWKFVTTVLYHSVLPAFSLIVGGVGGWFIGMKSLTSNIISEDYVVYAETAGLKQNKILFGYVIRNAMLPQITGLALNLGMIFNGAMILEVIFTYPGIGLLAYQAILSTDYTLIMGITIFSIIGVATAALILDLVYPLFDPRVRIQ</sequence>
<feature type="transmembrane region" description="Helical" evidence="5">
    <location>
        <begin position="303"/>
        <end position="326"/>
    </location>
</feature>